<dbReference type="EMBL" id="DXBF01000059">
    <property type="protein sequence ID" value="HIZ62540.1"/>
    <property type="molecule type" value="Genomic_DNA"/>
</dbReference>
<dbReference type="InterPro" id="IPR018649">
    <property type="entry name" value="SHOCT"/>
</dbReference>
<feature type="transmembrane region" description="Helical" evidence="2">
    <location>
        <begin position="139"/>
        <end position="160"/>
    </location>
</feature>
<comment type="caution">
    <text evidence="4">The sequence shown here is derived from an EMBL/GenBank/DDBJ whole genome shotgun (WGS) entry which is preliminary data.</text>
</comment>
<gene>
    <name evidence="4" type="ORF">H9724_07220</name>
</gene>
<keyword evidence="2" id="KW-1133">Transmembrane helix</keyword>
<proteinExistence type="predicted"/>
<organism evidence="4 5">
    <name type="scientific">Candidatus Gemmiger avistercoris</name>
    <dbReference type="NCBI Taxonomy" id="2838606"/>
    <lineage>
        <taxon>Bacteria</taxon>
        <taxon>Bacillati</taxon>
        <taxon>Bacillota</taxon>
        <taxon>Clostridia</taxon>
        <taxon>Eubacteriales</taxon>
        <taxon>Gemmiger</taxon>
    </lineage>
</organism>
<keyword evidence="2" id="KW-0812">Transmembrane</keyword>
<reference evidence="4" key="1">
    <citation type="journal article" date="2021" name="PeerJ">
        <title>Extensive microbial diversity within the chicken gut microbiome revealed by metagenomics and culture.</title>
        <authorList>
            <person name="Gilroy R."/>
            <person name="Ravi A."/>
            <person name="Getino M."/>
            <person name="Pursley I."/>
            <person name="Horton D.L."/>
            <person name="Alikhan N.F."/>
            <person name="Baker D."/>
            <person name="Gharbi K."/>
            <person name="Hall N."/>
            <person name="Watson M."/>
            <person name="Adriaenssens E.M."/>
            <person name="Foster-Nyarko E."/>
            <person name="Jarju S."/>
            <person name="Secka A."/>
            <person name="Antonio M."/>
            <person name="Oren A."/>
            <person name="Chaudhuri R.R."/>
            <person name="La Ragione R."/>
            <person name="Hildebrand F."/>
            <person name="Pallen M.J."/>
        </authorList>
    </citation>
    <scope>NUCLEOTIDE SEQUENCE</scope>
    <source>
        <strain evidence="4">CHK188-11489</strain>
    </source>
</reference>
<dbReference type="Proteomes" id="UP000824105">
    <property type="component" value="Unassembled WGS sequence"/>
</dbReference>
<evidence type="ECO:0000313" key="4">
    <source>
        <dbReference type="EMBL" id="HIZ62540.1"/>
    </source>
</evidence>
<evidence type="ECO:0000313" key="5">
    <source>
        <dbReference type="Proteomes" id="UP000824105"/>
    </source>
</evidence>
<dbReference type="Pfam" id="PF09851">
    <property type="entry name" value="SHOCT"/>
    <property type="match status" value="1"/>
</dbReference>
<protein>
    <submittedName>
        <fullName evidence="4">SHOCT domain-containing protein</fullName>
    </submittedName>
</protein>
<feature type="compositionally biased region" description="Polar residues" evidence="1">
    <location>
        <begin position="310"/>
        <end position="319"/>
    </location>
</feature>
<keyword evidence="2" id="KW-0472">Membrane</keyword>
<reference evidence="4" key="2">
    <citation type="submission" date="2021-04" db="EMBL/GenBank/DDBJ databases">
        <authorList>
            <person name="Gilroy R."/>
        </authorList>
    </citation>
    <scope>NUCLEOTIDE SEQUENCE</scope>
    <source>
        <strain evidence="4">CHK188-11489</strain>
    </source>
</reference>
<evidence type="ECO:0000256" key="1">
    <source>
        <dbReference type="SAM" id="MobiDB-lite"/>
    </source>
</evidence>
<name>A0A9D2JNZ9_9FIRM</name>
<feature type="region of interest" description="Disordered" evidence="1">
    <location>
        <begin position="297"/>
        <end position="322"/>
    </location>
</feature>
<feature type="domain" description="SHOCT" evidence="3">
    <location>
        <begin position="329"/>
        <end position="354"/>
    </location>
</feature>
<evidence type="ECO:0000259" key="3">
    <source>
        <dbReference type="Pfam" id="PF09851"/>
    </source>
</evidence>
<dbReference type="AlphaFoldDB" id="A0A9D2JNZ9"/>
<sequence>METNTNTTQEVALETIITNAVKLPLVKVDRDSFLAEAFASTSLPLSDVLEKGPVAAGASRKMLSTLSQKLIVKRTSQSSIASFAAGIPGGLAMAATVPADVLQFFGMSLRLAQELSYLYGARDLWQNGEVAEEQVQSQLILYCGVMFGVSGAMSGVRVLSTQIAKTTLKRLPQKALMKTSWYPIIKQIGKAIGVKVTKTTLARGVSKAIPIVGGVISGGLNFASMLPMANRLQETLDRANFDYTDEQFQEDISIIESIAQEPATFDDNGGEAPDLNELKGKVTSKFKSAGSNLAGMFSRKKSSVPDGSAEKSNAATASSDKTEEIMASIEKLYHLKEKGILSQEEFDSKKAELLSRI</sequence>
<evidence type="ECO:0000256" key="2">
    <source>
        <dbReference type="SAM" id="Phobius"/>
    </source>
</evidence>
<accession>A0A9D2JNZ9</accession>